<gene>
    <name evidence="2" type="primary">yqaJ</name>
    <name evidence="2" type="ORF">GCM10011583_18510</name>
</gene>
<dbReference type="NCBIfam" id="TIGR03033">
    <property type="entry name" value="phage_rel_nuc"/>
    <property type="match status" value="1"/>
</dbReference>
<name>A0ABQ2E458_9ACTN</name>
<comment type="caution">
    <text evidence="2">The sequence shown here is derived from an EMBL/GenBank/DDBJ whole genome shotgun (WGS) entry which is preliminary data.</text>
</comment>
<keyword evidence="3" id="KW-1185">Reference proteome</keyword>
<evidence type="ECO:0000313" key="2">
    <source>
        <dbReference type="EMBL" id="GGJ87268.1"/>
    </source>
</evidence>
<organism evidence="2 3">
    <name type="scientific">Streptomyces camponoticapitis</name>
    <dbReference type="NCBI Taxonomy" id="1616125"/>
    <lineage>
        <taxon>Bacteria</taxon>
        <taxon>Bacillati</taxon>
        <taxon>Actinomycetota</taxon>
        <taxon>Actinomycetes</taxon>
        <taxon>Kitasatosporales</taxon>
        <taxon>Streptomycetaceae</taxon>
        <taxon>Streptomyces</taxon>
    </lineage>
</organism>
<dbReference type="Gene3D" id="3.90.320.10">
    <property type="match status" value="1"/>
</dbReference>
<proteinExistence type="predicted"/>
<dbReference type="PANTHER" id="PTHR46609:SF6">
    <property type="entry name" value="EXONUCLEASE, PHAGE-TYPE_RECB, C-TERMINAL DOMAIN-CONTAINING PROTEIN-RELATED"/>
    <property type="match status" value="1"/>
</dbReference>
<reference evidence="3" key="1">
    <citation type="journal article" date="2019" name="Int. J. Syst. Evol. Microbiol.">
        <title>The Global Catalogue of Microorganisms (GCM) 10K type strain sequencing project: providing services to taxonomists for standard genome sequencing and annotation.</title>
        <authorList>
            <consortium name="The Broad Institute Genomics Platform"/>
            <consortium name="The Broad Institute Genome Sequencing Center for Infectious Disease"/>
            <person name="Wu L."/>
            <person name="Ma J."/>
        </authorList>
    </citation>
    <scope>NUCLEOTIDE SEQUENCE [LARGE SCALE GENOMIC DNA]</scope>
    <source>
        <strain evidence="3">CGMCC 4.7275</strain>
    </source>
</reference>
<dbReference type="Pfam" id="PF09588">
    <property type="entry name" value="YqaJ"/>
    <property type="match status" value="1"/>
</dbReference>
<accession>A0ABQ2E458</accession>
<evidence type="ECO:0000313" key="3">
    <source>
        <dbReference type="Proteomes" id="UP000660265"/>
    </source>
</evidence>
<evidence type="ECO:0000259" key="1">
    <source>
        <dbReference type="Pfam" id="PF09588"/>
    </source>
</evidence>
<dbReference type="InterPro" id="IPR051703">
    <property type="entry name" value="NF-kappa-B_Signaling_Reg"/>
</dbReference>
<feature type="domain" description="YqaJ viral recombinase" evidence="1">
    <location>
        <begin position="30"/>
        <end position="167"/>
    </location>
</feature>
<dbReference type="EMBL" id="BMMV01000005">
    <property type="protein sequence ID" value="GGJ87268.1"/>
    <property type="molecule type" value="Genomic_DNA"/>
</dbReference>
<dbReference type="RefSeq" id="WP_189106877.1">
    <property type="nucleotide sequence ID" value="NZ_BMMV01000005.1"/>
</dbReference>
<dbReference type="InterPro" id="IPR017482">
    <property type="entry name" value="Lambda-type_endonuclease"/>
</dbReference>
<protein>
    <recommendedName>
        <fullName evidence="1">YqaJ viral recombinase domain-containing protein</fullName>
    </recommendedName>
</protein>
<dbReference type="SUPFAM" id="SSF52980">
    <property type="entry name" value="Restriction endonuclease-like"/>
    <property type="match status" value="1"/>
</dbReference>
<dbReference type="InterPro" id="IPR019080">
    <property type="entry name" value="YqaJ_viral_recombinase"/>
</dbReference>
<dbReference type="Proteomes" id="UP000660265">
    <property type="component" value="Unassembled WGS sequence"/>
</dbReference>
<dbReference type="InterPro" id="IPR011335">
    <property type="entry name" value="Restrct_endonuc-II-like"/>
</dbReference>
<dbReference type="InterPro" id="IPR011604">
    <property type="entry name" value="PDDEXK-like_dom_sf"/>
</dbReference>
<sequence>MKTDQASLAPPLHYPTGATVILEPGAPEADWHEARRNGIGGSDMAAICGLNPWTSPLEIWMRKTGQPVPRRDDAALSEAALMGHLLEPVVATRFISITGLYAAVGPGTLRRPDKPWIANLDRVTHEDGQPGVVEIKTRSSYALAEWTEEVPVDVQIQVQWYLAVTGWQFAHVACLIGGQRTLVHRLERDNQMIADLGTIADDFWEQVETGQQPPIDGTHATGQLLDRLHATPTENVVVADAAEVESWLKHRAHAKEALAGAEMAITEANNHLKAIAGQATDVHIRGELAYSWRPRKGQISWKTAALEADPDIDPEPYRGPDTRVLNIHLENL</sequence>
<dbReference type="PANTHER" id="PTHR46609">
    <property type="entry name" value="EXONUCLEASE, PHAGE-TYPE/RECB, C-TERMINAL DOMAIN-CONTAINING PROTEIN"/>
    <property type="match status" value="1"/>
</dbReference>